<dbReference type="RefSeq" id="XP_019628226.1">
    <property type="nucleotide sequence ID" value="XM_019772667.1"/>
</dbReference>
<name>A0A6P4ZEX7_BRABE</name>
<dbReference type="GeneID" id="109472801"/>
<feature type="domain" description="HYR" evidence="3">
    <location>
        <begin position="2"/>
        <end position="94"/>
    </location>
</feature>
<evidence type="ECO:0000256" key="2">
    <source>
        <dbReference type="ARBA" id="ARBA00023157"/>
    </source>
</evidence>
<dbReference type="InterPro" id="IPR043555">
    <property type="entry name" value="SRPX-like"/>
</dbReference>
<dbReference type="Pfam" id="PF02494">
    <property type="entry name" value="HYR"/>
    <property type="match status" value="1"/>
</dbReference>
<dbReference type="Proteomes" id="UP000515135">
    <property type="component" value="Unplaced"/>
</dbReference>
<dbReference type="InterPro" id="IPR035976">
    <property type="entry name" value="Sushi/SCR/CCP_sf"/>
</dbReference>
<dbReference type="PANTHER" id="PTHR46343">
    <property type="entry name" value="HYR DOMAIN-CONTAINING PROTEIN"/>
    <property type="match status" value="1"/>
</dbReference>
<evidence type="ECO:0000256" key="1">
    <source>
        <dbReference type="ARBA" id="ARBA00022737"/>
    </source>
</evidence>
<dbReference type="PANTHER" id="PTHR46343:SF2">
    <property type="entry name" value="SUSHI_VON WILLEBRAND FACTOR TYPE A_EGF_PENTRAXIN DOMAIN-CONTAINING 1"/>
    <property type="match status" value="1"/>
</dbReference>
<proteinExistence type="predicted"/>
<dbReference type="PROSITE" id="PS50825">
    <property type="entry name" value="HYR"/>
    <property type="match status" value="1"/>
</dbReference>
<dbReference type="AlphaFoldDB" id="A0A6P4ZEX7"/>
<dbReference type="InterPro" id="IPR003410">
    <property type="entry name" value="HYR_dom"/>
</dbReference>
<evidence type="ECO:0000259" key="3">
    <source>
        <dbReference type="PROSITE" id="PS50825"/>
    </source>
</evidence>
<dbReference type="OrthoDB" id="6515930at2759"/>
<dbReference type="Pfam" id="PF00084">
    <property type="entry name" value="Sushi"/>
    <property type="match status" value="1"/>
</dbReference>
<keyword evidence="1" id="KW-0677">Repeat</keyword>
<sequence>MPEHTTPPSIICPGDITADNDPGLDSAEVTWTAPVATDTTGVTPVVLSSVTPPHRFSTAENGTEFYRGTYIVEYRATDNGGNTKTCEFTIDVVPRRCEYYRPPVNGATACDTWLYGQFCTVLCNHLYEFATSPAQLYVCGGSGDWSTFPLGNSLPWPDCSERRDPNEVHKGLEAQYFVGDCHDESTQLSIKQQYLEILQGSIFAMIGACTDDQGNNACLVENVVVHSGGVNGTITTHKPITCSRLNPLPNAVAYPSNCTMSKTSYLDSCIFSCKPGYSSTNGQTTLVTTCGASSIPGSSDGTWTEPIDGFNCEGGYLTL</sequence>
<dbReference type="Gene3D" id="2.10.70.10">
    <property type="entry name" value="Complement Module, domain 1"/>
    <property type="match status" value="1"/>
</dbReference>
<gene>
    <name evidence="5" type="primary">LOC109472801</name>
</gene>
<dbReference type="InterPro" id="IPR000436">
    <property type="entry name" value="Sushi_SCR_CCP_dom"/>
</dbReference>
<evidence type="ECO:0000313" key="4">
    <source>
        <dbReference type="Proteomes" id="UP000515135"/>
    </source>
</evidence>
<dbReference type="SUPFAM" id="SSF57535">
    <property type="entry name" value="Complement control module/SCR domain"/>
    <property type="match status" value="2"/>
</dbReference>
<protein>
    <submittedName>
        <fullName evidence="5">Sushi, von Willebrand factor type A, EGF and pentraxin domain-containing protein 1-like</fullName>
    </submittedName>
</protein>
<accession>A0A6P4ZEX7</accession>
<organism evidence="4 5">
    <name type="scientific">Branchiostoma belcheri</name>
    <name type="common">Amphioxus</name>
    <dbReference type="NCBI Taxonomy" id="7741"/>
    <lineage>
        <taxon>Eukaryota</taxon>
        <taxon>Metazoa</taxon>
        <taxon>Chordata</taxon>
        <taxon>Cephalochordata</taxon>
        <taxon>Leptocardii</taxon>
        <taxon>Amphioxiformes</taxon>
        <taxon>Branchiostomatidae</taxon>
        <taxon>Branchiostoma</taxon>
    </lineage>
</organism>
<evidence type="ECO:0000313" key="5">
    <source>
        <dbReference type="RefSeq" id="XP_019628226.1"/>
    </source>
</evidence>
<keyword evidence="2" id="KW-1015">Disulfide bond</keyword>
<keyword evidence="4" id="KW-1185">Reference proteome</keyword>
<dbReference type="KEGG" id="bbel:109472801"/>
<reference evidence="5" key="1">
    <citation type="submission" date="2025-08" db="UniProtKB">
        <authorList>
            <consortium name="RefSeq"/>
        </authorList>
    </citation>
    <scope>IDENTIFICATION</scope>
    <source>
        <tissue evidence="5">Gonad</tissue>
    </source>
</reference>